<evidence type="ECO:0008006" key="2">
    <source>
        <dbReference type="Google" id="ProtNLM"/>
    </source>
</evidence>
<evidence type="ECO:0000313" key="1">
    <source>
        <dbReference type="EMBL" id="QHT93972.1"/>
    </source>
</evidence>
<organism evidence="1">
    <name type="scientific">viral metagenome</name>
    <dbReference type="NCBI Taxonomy" id="1070528"/>
    <lineage>
        <taxon>unclassified sequences</taxon>
        <taxon>metagenomes</taxon>
        <taxon>organismal metagenomes</taxon>
    </lineage>
</organism>
<name>A0A6C0ILW7_9ZZZZ</name>
<dbReference type="AlphaFoldDB" id="A0A6C0ILW7"/>
<accession>A0A6C0ILW7</accession>
<sequence length="196" mass="22544">MSYILYYSNYCNYSKNVLNNISKNPSVTKEVHFICIDKRIQEKGKTFIILENGQKIIMPENIQKVPSLLLINDGFKVIDNAEHIKHFFKPSKQQEMREATMNNMEPVAFGFQGGGSSVVSDNYSFLDQDSKQMEAKNGTGGLRQMHNYVGLNDNSNIYTPEDEVDYKNEPNNCENLSVEQLLQQRENDFNLMAPKR</sequence>
<proteinExistence type="predicted"/>
<dbReference type="EMBL" id="MN740212">
    <property type="protein sequence ID" value="QHT93972.1"/>
    <property type="molecule type" value="Genomic_DNA"/>
</dbReference>
<reference evidence="1" key="1">
    <citation type="journal article" date="2020" name="Nature">
        <title>Giant virus diversity and host interactions through global metagenomics.</title>
        <authorList>
            <person name="Schulz F."/>
            <person name="Roux S."/>
            <person name="Paez-Espino D."/>
            <person name="Jungbluth S."/>
            <person name="Walsh D.A."/>
            <person name="Denef V.J."/>
            <person name="McMahon K.D."/>
            <person name="Konstantinidis K.T."/>
            <person name="Eloe-Fadrosh E.A."/>
            <person name="Kyrpides N.C."/>
            <person name="Woyke T."/>
        </authorList>
    </citation>
    <scope>NUCLEOTIDE SEQUENCE</scope>
    <source>
        <strain evidence="1">GVMAG-M-3300024258-14</strain>
    </source>
</reference>
<protein>
    <recommendedName>
        <fullName evidence="2">Glutaredoxin domain-containing protein</fullName>
    </recommendedName>
</protein>